<dbReference type="PANTHER" id="PTHR43531:SF11">
    <property type="entry name" value="METHYL-ACCEPTING CHEMOTAXIS PROTEIN 3"/>
    <property type="match status" value="1"/>
</dbReference>
<dbReference type="Pfam" id="PF00015">
    <property type="entry name" value="MCPsignal"/>
    <property type="match status" value="1"/>
</dbReference>
<keyword evidence="1" id="KW-0145">Chemotaxis</keyword>
<dbReference type="Proteomes" id="UP000501568">
    <property type="component" value="Chromosome"/>
</dbReference>
<proteinExistence type="inferred from homology"/>
<dbReference type="Gene3D" id="6.10.340.10">
    <property type="match status" value="1"/>
</dbReference>
<evidence type="ECO:0000259" key="6">
    <source>
        <dbReference type="PROSITE" id="PS50111"/>
    </source>
</evidence>
<comment type="similarity">
    <text evidence="2">Belongs to the methyl-accepting chemotaxis (MCP) protein family.</text>
</comment>
<dbReference type="PROSITE" id="PS50906">
    <property type="entry name" value="NIT"/>
    <property type="match status" value="1"/>
</dbReference>
<evidence type="ECO:0000256" key="3">
    <source>
        <dbReference type="PROSITE-ProRule" id="PRU00284"/>
    </source>
</evidence>
<dbReference type="InterPro" id="IPR004090">
    <property type="entry name" value="Chemotax_Me-accpt_rcpt"/>
</dbReference>
<gene>
    <name evidence="9" type="ORF">G5C33_02665</name>
</gene>
<evidence type="ECO:0000259" key="8">
    <source>
        <dbReference type="PROSITE" id="PS50906"/>
    </source>
</evidence>
<feature type="domain" description="HAMP" evidence="7">
    <location>
        <begin position="382"/>
        <end position="428"/>
    </location>
</feature>
<evidence type="ECO:0000256" key="4">
    <source>
        <dbReference type="SAM" id="Coils"/>
    </source>
</evidence>
<dbReference type="GO" id="GO:0004888">
    <property type="term" value="F:transmembrane signaling receptor activity"/>
    <property type="evidence" value="ECO:0007669"/>
    <property type="project" value="InterPro"/>
</dbReference>
<organism evidence="9 10">
    <name type="scientific">Stakelama tenebrarum</name>
    <dbReference type="NCBI Taxonomy" id="2711215"/>
    <lineage>
        <taxon>Bacteria</taxon>
        <taxon>Pseudomonadati</taxon>
        <taxon>Pseudomonadota</taxon>
        <taxon>Alphaproteobacteria</taxon>
        <taxon>Sphingomonadales</taxon>
        <taxon>Sphingomonadaceae</taxon>
        <taxon>Stakelama</taxon>
    </lineage>
</organism>
<keyword evidence="5" id="KW-0812">Transmembrane</keyword>
<dbReference type="InterPro" id="IPR004089">
    <property type="entry name" value="MCPsignal_dom"/>
</dbReference>
<protein>
    <submittedName>
        <fullName evidence="9">HAMP domain-containing protein</fullName>
    </submittedName>
</protein>
<dbReference type="GO" id="GO:0006935">
    <property type="term" value="P:chemotaxis"/>
    <property type="evidence" value="ECO:0007669"/>
    <property type="project" value="UniProtKB-KW"/>
</dbReference>
<feature type="domain" description="HAMP" evidence="7">
    <location>
        <begin position="312"/>
        <end position="365"/>
    </location>
</feature>
<dbReference type="KEGG" id="spzr:G5C33_02665"/>
<dbReference type="Gene3D" id="1.10.287.950">
    <property type="entry name" value="Methyl-accepting chemotaxis protein"/>
    <property type="match status" value="1"/>
</dbReference>
<dbReference type="PRINTS" id="PR00260">
    <property type="entry name" value="CHEMTRNSDUCR"/>
</dbReference>
<dbReference type="AlphaFoldDB" id="A0A6G6Y254"/>
<dbReference type="CDD" id="cd06225">
    <property type="entry name" value="HAMP"/>
    <property type="match status" value="1"/>
</dbReference>
<accession>A0A6G6Y254</accession>
<dbReference type="SMART" id="SM00304">
    <property type="entry name" value="HAMP"/>
    <property type="match status" value="2"/>
</dbReference>
<keyword evidence="10" id="KW-1185">Reference proteome</keyword>
<dbReference type="Pfam" id="PF00672">
    <property type="entry name" value="HAMP"/>
    <property type="match status" value="1"/>
</dbReference>
<dbReference type="PROSITE" id="PS50885">
    <property type="entry name" value="HAMP"/>
    <property type="match status" value="2"/>
</dbReference>
<feature type="transmembrane region" description="Helical" evidence="5">
    <location>
        <begin position="284"/>
        <end position="312"/>
    </location>
</feature>
<evidence type="ECO:0000256" key="1">
    <source>
        <dbReference type="ARBA" id="ARBA00022500"/>
    </source>
</evidence>
<dbReference type="GO" id="GO:0005886">
    <property type="term" value="C:plasma membrane"/>
    <property type="evidence" value="ECO:0007669"/>
    <property type="project" value="TreeGrafter"/>
</dbReference>
<dbReference type="GO" id="GO:0007165">
    <property type="term" value="P:signal transduction"/>
    <property type="evidence" value="ECO:0007669"/>
    <property type="project" value="UniProtKB-KW"/>
</dbReference>
<feature type="domain" description="NIT" evidence="8">
    <location>
        <begin position="31"/>
        <end position="281"/>
    </location>
</feature>
<keyword evidence="3" id="KW-0807">Transducer</keyword>
<sequence>MAAFLAAGQVKMHVDERADGAMLVENSMIATQMSDLVHELQRERGLSAGHVASRGARFASALGEQRKRTDGAREALARSVDAAGGAATLPSSTEIAQLLKATGEVSRLRGTIDGFAVTVPELAGLFTEMIEDGLDGIEGLATHGTARNDASARATFITLQQIKESAGLERAMGAQGFGAGAFPMPVYRTFVGLIAQQKAGFHDLERHASEADAAAVAKLRQSGVFGDLRELRDAAHRSIATGSAPQGLAGRWWAASTARIDALKTLEDRIGEAMRARAQQRYDAALRGLIISVVALAMLLAVVAAAGLFIAWSIVRPLHQIKATMSRMTEGDLTERDDLPSGRNELAEVGDSVRAFRTNLRDTREEVARQEALRKQQEADIVAGVGAGLDALAEGDLTRTVDASLEGPLAALPRNYNNAVAQLRDLMGSVMTRSLQVRSGTSEIAEASEDLARRTERNAATIEQTSAALATIDQRLRQSAQAASETATSTDSAIATVADGRAVAGRANDAMARVSASAKAIDAVIEGLDKIAFQTRVLAMNAAVEAGRAGEAGRGFAVVADLVSALAMRAEEEAQAAREQLTATQIDIGDAVAAVEHVDTALAAITDGVGAVQGLVTALAEDNRAQSTTISEITIAIGTLDQSTQQNAAMVEQSSAAARGINDELNVLTGDIARFRLPPAVAAVARSSGDAAVSLAA</sequence>
<feature type="domain" description="Methyl-accepting transducer" evidence="6">
    <location>
        <begin position="433"/>
        <end position="662"/>
    </location>
</feature>
<evidence type="ECO:0000256" key="2">
    <source>
        <dbReference type="ARBA" id="ARBA00029447"/>
    </source>
</evidence>
<name>A0A6G6Y254_9SPHN</name>
<feature type="coiled-coil region" evidence="4">
    <location>
        <begin position="560"/>
        <end position="587"/>
    </location>
</feature>
<evidence type="ECO:0000313" key="10">
    <source>
        <dbReference type="Proteomes" id="UP000501568"/>
    </source>
</evidence>
<dbReference type="PANTHER" id="PTHR43531">
    <property type="entry name" value="PROTEIN ICFG"/>
    <property type="match status" value="1"/>
</dbReference>
<evidence type="ECO:0000313" key="9">
    <source>
        <dbReference type="EMBL" id="QIG78798.1"/>
    </source>
</evidence>
<evidence type="ECO:0000259" key="7">
    <source>
        <dbReference type="PROSITE" id="PS50885"/>
    </source>
</evidence>
<dbReference type="RefSeq" id="WP_165325797.1">
    <property type="nucleotide sequence ID" value="NZ_CP049109.1"/>
</dbReference>
<feature type="coiled-coil region" evidence="4">
    <location>
        <begin position="353"/>
        <end position="380"/>
    </location>
</feature>
<dbReference type="InterPro" id="IPR051310">
    <property type="entry name" value="MCP_chemotaxis"/>
</dbReference>
<dbReference type="InterPro" id="IPR010910">
    <property type="entry name" value="Nitrate/nitrite_sensing_bac"/>
</dbReference>
<dbReference type="EMBL" id="CP049109">
    <property type="protein sequence ID" value="QIG78798.1"/>
    <property type="molecule type" value="Genomic_DNA"/>
</dbReference>
<reference evidence="9 10" key="1">
    <citation type="submission" date="2020-02" db="EMBL/GenBank/DDBJ databases">
        <authorList>
            <person name="Zheng R.K."/>
            <person name="Sun C.M."/>
        </authorList>
    </citation>
    <scope>NUCLEOTIDE SEQUENCE [LARGE SCALE GENOMIC DNA]</scope>
    <source>
        <strain evidence="10">zrk23</strain>
    </source>
</reference>
<dbReference type="PROSITE" id="PS50111">
    <property type="entry name" value="CHEMOTAXIS_TRANSDUC_2"/>
    <property type="match status" value="1"/>
</dbReference>
<keyword evidence="4" id="KW-0175">Coiled coil</keyword>
<evidence type="ECO:0000256" key="5">
    <source>
        <dbReference type="SAM" id="Phobius"/>
    </source>
</evidence>
<dbReference type="SUPFAM" id="SSF158472">
    <property type="entry name" value="HAMP domain-like"/>
    <property type="match status" value="1"/>
</dbReference>
<dbReference type="Pfam" id="PF08376">
    <property type="entry name" value="NIT"/>
    <property type="match status" value="1"/>
</dbReference>
<dbReference type="SUPFAM" id="SSF58104">
    <property type="entry name" value="Methyl-accepting chemotaxis protein (MCP) signaling domain"/>
    <property type="match status" value="1"/>
</dbReference>
<dbReference type="SMART" id="SM00283">
    <property type="entry name" value="MA"/>
    <property type="match status" value="1"/>
</dbReference>
<keyword evidence="5" id="KW-1133">Transmembrane helix</keyword>
<keyword evidence="5" id="KW-0472">Membrane</keyword>
<dbReference type="InterPro" id="IPR003660">
    <property type="entry name" value="HAMP_dom"/>
</dbReference>
<dbReference type="InterPro" id="IPR013587">
    <property type="entry name" value="Nitrate/nitrite_sensing"/>
</dbReference>